<name>A0AAV1Z9J4_9ARAC</name>
<organism evidence="5 6">
    <name type="scientific">Larinioides sclopetarius</name>
    <dbReference type="NCBI Taxonomy" id="280406"/>
    <lineage>
        <taxon>Eukaryota</taxon>
        <taxon>Metazoa</taxon>
        <taxon>Ecdysozoa</taxon>
        <taxon>Arthropoda</taxon>
        <taxon>Chelicerata</taxon>
        <taxon>Arachnida</taxon>
        <taxon>Araneae</taxon>
        <taxon>Araneomorphae</taxon>
        <taxon>Entelegynae</taxon>
        <taxon>Araneoidea</taxon>
        <taxon>Araneidae</taxon>
        <taxon>Larinioides</taxon>
    </lineage>
</organism>
<sequence length="245" mass="27665">MFQGISDIAWSSDSHYIVSASDDKTLKLWDVRTERCTRTYKGHKKYVFCTAFNPKSNLILSGSDDETAKLWDVRAGKCIKTLACHGDRVTAVGFDISSHYLMTSSLDGFCHVYDARKRQVVHSFGEGAPISYAKFSRNGRFILASTQDDTIKLWDFANSKYVKWYTGHKNSLYSIFAAFTTGGKYVVSGSEDNNVYIWHLNSRNLVQTLEGHSDVVLCVDCHPEQNVIASGSLDSENNIKLWKMR</sequence>
<dbReference type="InterPro" id="IPR019775">
    <property type="entry name" value="WD40_repeat_CS"/>
</dbReference>
<feature type="domain" description="WDR5-like beta-propeller" evidence="4">
    <location>
        <begin position="3"/>
        <end position="243"/>
    </location>
</feature>
<dbReference type="SMART" id="SM00320">
    <property type="entry name" value="WD40"/>
    <property type="match status" value="6"/>
</dbReference>
<dbReference type="PANTHER" id="PTHR19879">
    <property type="entry name" value="TRANSCRIPTION INITIATION FACTOR TFIID"/>
    <property type="match status" value="1"/>
</dbReference>
<dbReference type="InterPro" id="IPR036322">
    <property type="entry name" value="WD40_repeat_dom_sf"/>
</dbReference>
<dbReference type="PROSITE" id="PS50294">
    <property type="entry name" value="WD_REPEATS_REGION"/>
    <property type="match status" value="4"/>
</dbReference>
<dbReference type="InterPro" id="IPR020472">
    <property type="entry name" value="WD40_PAC1"/>
</dbReference>
<keyword evidence="6" id="KW-1185">Reference proteome</keyword>
<feature type="repeat" description="WD" evidence="3">
    <location>
        <begin position="165"/>
        <end position="208"/>
    </location>
</feature>
<evidence type="ECO:0000313" key="5">
    <source>
        <dbReference type="EMBL" id="CAL1268231.1"/>
    </source>
</evidence>
<dbReference type="PRINTS" id="PR00320">
    <property type="entry name" value="GPROTEINBRPT"/>
</dbReference>
<feature type="repeat" description="WD" evidence="3">
    <location>
        <begin position="40"/>
        <end position="81"/>
    </location>
</feature>
<dbReference type="EMBL" id="CAXIEN010000032">
    <property type="protein sequence ID" value="CAL1268231.1"/>
    <property type="molecule type" value="Genomic_DNA"/>
</dbReference>
<evidence type="ECO:0000313" key="6">
    <source>
        <dbReference type="Proteomes" id="UP001497382"/>
    </source>
</evidence>
<dbReference type="PROSITE" id="PS50082">
    <property type="entry name" value="WD_REPEATS_2"/>
    <property type="match status" value="5"/>
</dbReference>
<dbReference type="InterPro" id="IPR015943">
    <property type="entry name" value="WD40/YVTN_repeat-like_dom_sf"/>
</dbReference>
<evidence type="ECO:0000259" key="4">
    <source>
        <dbReference type="Pfam" id="PF25175"/>
    </source>
</evidence>
<feature type="repeat" description="WD" evidence="3">
    <location>
        <begin position="123"/>
        <end position="164"/>
    </location>
</feature>
<dbReference type="AlphaFoldDB" id="A0AAV1Z9J4"/>
<evidence type="ECO:0000256" key="3">
    <source>
        <dbReference type="PROSITE-ProRule" id="PRU00221"/>
    </source>
</evidence>
<reference evidence="5 6" key="1">
    <citation type="submission" date="2024-04" db="EMBL/GenBank/DDBJ databases">
        <authorList>
            <person name="Rising A."/>
            <person name="Reimegard J."/>
            <person name="Sonavane S."/>
            <person name="Akerstrom W."/>
            <person name="Nylinder S."/>
            <person name="Hedman E."/>
            <person name="Kallberg Y."/>
        </authorList>
    </citation>
    <scope>NUCLEOTIDE SEQUENCE [LARGE SCALE GENOMIC DNA]</scope>
</reference>
<gene>
    <name evidence="5" type="ORF">LARSCL_LOCUS4066</name>
</gene>
<dbReference type="Proteomes" id="UP001497382">
    <property type="component" value="Unassembled WGS sequence"/>
</dbReference>
<comment type="caution">
    <text evidence="5">The sequence shown here is derived from an EMBL/GenBank/DDBJ whole genome shotgun (WGS) entry which is preliminary data.</text>
</comment>
<dbReference type="InterPro" id="IPR001680">
    <property type="entry name" value="WD40_rpt"/>
</dbReference>
<dbReference type="PROSITE" id="PS00678">
    <property type="entry name" value="WD_REPEATS_1"/>
    <property type="match status" value="3"/>
</dbReference>
<dbReference type="PANTHER" id="PTHR19879:SF9">
    <property type="entry name" value="TRANSCRIPTION INITIATION FACTOR TFIID SUBUNIT 5"/>
    <property type="match status" value="1"/>
</dbReference>
<keyword evidence="2" id="KW-0677">Repeat</keyword>
<dbReference type="CDD" id="cd00200">
    <property type="entry name" value="WD40"/>
    <property type="match status" value="1"/>
</dbReference>
<dbReference type="SUPFAM" id="SSF50978">
    <property type="entry name" value="WD40 repeat-like"/>
    <property type="match status" value="1"/>
</dbReference>
<protein>
    <recommendedName>
        <fullName evidence="4">WDR5-like beta-propeller domain-containing protein</fullName>
    </recommendedName>
</protein>
<accession>A0AAV1Z9J4</accession>
<keyword evidence="1 3" id="KW-0853">WD repeat</keyword>
<feature type="repeat" description="WD" evidence="3">
    <location>
        <begin position="82"/>
        <end position="123"/>
    </location>
</feature>
<proteinExistence type="predicted"/>
<feature type="repeat" description="WD" evidence="3">
    <location>
        <begin position="1"/>
        <end position="39"/>
    </location>
</feature>
<dbReference type="Gene3D" id="2.130.10.10">
    <property type="entry name" value="YVTN repeat-like/Quinoprotein amine dehydrogenase"/>
    <property type="match status" value="1"/>
</dbReference>
<dbReference type="InterPro" id="IPR059122">
    <property type="entry name" value="Beta-prop_WDR5-like"/>
</dbReference>
<dbReference type="Pfam" id="PF25175">
    <property type="entry name" value="Beta-prop_WDR5"/>
    <property type="match status" value="1"/>
</dbReference>
<evidence type="ECO:0000256" key="2">
    <source>
        <dbReference type="ARBA" id="ARBA00022737"/>
    </source>
</evidence>
<evidence type="ECO:0000256" key="1">
    <source>
        <dbReference type="ARBA" id="ARBA00022574"/>
    </source>
</evidence>